<evidence type="ECO:0000256" key="2">
    <source>
        <dbReference type="SAM" id="Phobius"/>
    </source>
</evidence>
<name>A0A0B7C5C3_9EUPU</name>
<feature type="transmembrane region" description="Helical" evidence="2">
    <location>
        <begin position="6"/>
        <end position="30"/>
    </location>
</feature>
<dbReference type="AlphaFoldDB" id="A0A0B7C5C3"/>
<accession>A0A0B7C5C3</accession>
<organism evidence="3">
    <name type="scientific">Arion vulgaris</name>
    <dbReference type="NCBI Taxonomy" id="1028688"/>
    <lineage>
        <taxon>Eukaryota</taxon>
        <taxon>Metazoa</taxon>
        <taxon>Spiralia</taxon>
        <taxon>Lophotrochozoa</taxon>
        <taxon>Mollusca</taxon>
        <taxon>Gastropoda</taxon>
        <taxon>Heterobranchia</taxon>
        <taxon>Euthyneura</taxon>
        <taxon>Panpulmonata</taxon>
        <taxon>Eupulmonata</taxon>
        <taxon>Stylommatophora</taxon>
        <taxon>Helicina</taxon>
        <taxon>Arionoidea</taxon>
        <taxon>Arionidae</taxon>
        <taxon>Arion</taxon>
    </lineage>
</organism>
<gene>
    <name evidence="3" type="primary">ORF221858</name>
</gene>
<protein>
    <submittedName>
        <fullName evidence="3">Uncharacterized protein</fullName>
    </submittedName>
</protein>
<feature type="non-terminal residue" evidence="3">
    <location>
        <position position="1"/>
    </location>
</feature>
<sequence>LTLSNVSGIFHILIAGLLLAMVTAFLDFLVKRKLRHRKKIKVVLKTSCSQPEIETSSHWRRRPRRASEENGDCQYATLESS</sequence>
<feature type="non-terminal residue" evidence="3">
    <location>
        <position position="81"/>
    </location>
</feature>
<keyword evidence="2" id="KW-0472">Membrane</keyword>
<reference evidence="3" key="1">
    <citation type="submission" date="2014-12" db="EMBL/GenBank/DDBJ databases">
        <title>Insight into the proteome of Arion vulgaris.</title>
        <authorList>
            <person name="Aradska J."/>
            <person name="Bulat T."/>
            <person name="Smidak R."/>
            <person name="Sarate P."/>
            <person name="Gangsoo J."/>
            <person name="Sialana F."/>
            <person name="Bilban M."/>
            <person name="Lubec G."/>
        </authorList>
    </citation>
    <scope>NUCLEOTIDE SEQUENCE</scope>
    <source>
        <tissue evidence="3">Skin</tissue>
    </source>
</reference>
<dbReference type="EMBL" id="HACG01052804">
    <property type="protein sequence ID" value="CEK99675.1"/>
    <property type="molecule type" value="Transcribed_RNA"/>
</dbReference>
<evidence type="ECO:0000256" key="1">
    <source>
        <dbReference type="SAM" id="MobiDB-lite"/>
    </source>
</evidence>
<proteinExistence type="predicted"/>
<feature type="region of interest" description="Disordered" evidence="1">
    <location>
        <begin position="54"/>
        <end position="81"/>
    </location>
</feature>
<keyword evidence="2" id="KW-1133">Transmembrane helix</keyword>
<keyword evidence="2" id="KW-0812">Transmembrane</keyword>
<evidence type="ECO:0000313" key="3">
    <source>
        <dbReference type="EMBL" id="CEK99675.1"/>
    </source>
</evidence>